<comment type="caution">
    <text evidence="2">The sequence shown here is derived from an EMBL/GenBank/DDBJ whole genome shotgun (WGS) entry which is preliminary data.</text>
</comment>
<dbReference type="Proteomes" id="UP000757232">
    <property type="component" value="Unassembled WGS sequence"/>
</dbReference>
<feature type="compositionally biased region" description="Low complexity" evidence="1">
    <location>
        <begin position="46"/>
        <end position="56"/>
    </location>
</feature>
<dbReference type="EMBL" id="LNZH02000081">
    <property type="protein sequence ID" value="OCB91544.1"/>
    <property type="molecule type" value="Genomic_DNA"/>
</dbReference>
<protein>
    <submittedName>
        <fullName evidence="2">Uncharacterized protein</fullName>
    </submittedName>
</protein>
<feature type="compositionally biased region" description="Low complexity" evidence="1">
    <location>
        <begin position="582"/>
        <end position="610"/>
    </location>
</feature>
<feature type="compositionally biased region" description="Low complexity" evidence="1">
    <location>
        <begin position="440"/>
        <end position="489"/>
    </location>
</feature>
<dbReference type="OrthoDB" id="3270903at2759"/>
<evidence type="ECO:0000256" key="1">
    <source>
        <dbReference type="SAM" id="MobiDB-lite"/>
    </source>
</evidence>
<feature type="region of interest" description="Disordered" evidence="1">
    <location>
        <begin position="262"/>
        <end position="535"/>
    </location>
</feature>
<feature type="compositionally biased region" description="Low complexity" evidence="1">
    <location>
        <begin position="346"/>
        <end position="379"/>
    </location>
</feature>
<feature type="compositionally biased region" description="Polar residues" evidence="1">
    <location>
        <begin position="415"/>
        <end position="434"/>
    </location>
</feature>
<feature type="region of interest" description="Disordered" evidence="1">
    <location>
        <begin position="743"/>
        <end position="783"/>
    </location>
</feature>
<sequence length="792" mass="83772">MGMHVFSYLKQTLKRKDKSRDADWDFGARQSSPVDATASTRRDSRAATSTSASASGSRRRRSASLDDPRQPYSPLAYQQQQEQEQQQQQQHCQQRRVSAALVSGSGSDVNGPHGHDRGHAQCQPDSRVSAGGPRSGSPEDDVLLAAGETAKGVRTAVNPSEKRRRDRSMALVASPSGRPTLRHATSALTTRDGVPIPSSPTSSRSNAGSPTPSVQSFHSRQAGPSDASRRAALLASKRSMPQLHNVWENFLEEVAEDVDSFSFPMPPHSQSPGKYATVHATPKTNSTGNQHSRHLHHTPTSSSSSTSTATTTVSVGTIRTLPRNPAPDSLPQSPSPNRSRGHMRASHQTSSSTSSATTSTQGSTSSMAAFSSASSMTTAPDDCDDGSHLCDDPVSPTPRSNVPMSPKSFKFTADPSLSSPITQRLRKSPTSPALQHQRGVSPTSSTSSESYVSSPASCSHSQSTTPTPSSACPTPSPTPCSVASPTSPVKYVGRLGPVDSRASGQYRQTPEIELPEQPLSSGLTKGHKPLSNSYRYSAAAGRSQVELRLFPAHEEDVEEVTDEDVLSELGYRKASSLRGKTQQQQRQSIQTATFSPPSRASSSPTPSGSPVIPPLRCSSRQHLRTVVTHSVDSLSLPRAKSASNIRYEALQCPPLTGSDSSPPLPAAKENGTAAAASSGAPVYLHEARLPSRPLNHARSQTLQHGQQVAIDANGMAASPTSSRPGQGRLRSGSSSLVYNHTLPQAKAPPCRPPPAPPLDMHPTRLHPPAAGRGSASASPLTPASAVHWGYAL</sequence>
<dbReference type="AlphaFoldDB" id="A0A9Q5I4V6"/>
<feature type="compositionally biased region" description="Polar residues" evidence="1">
    <location>
        <begin position="199"/>
        <end position="219"/>
    </location>
</feature>
<feature type="region of interest" description="Disordered" evidence="1">
    <location>
        <begin position="572"/>
        <end position="618"/>
    </location>
</feature>
<feature type="compositionally biased region" description="Low complexity" evidence="1">
    <location>
        <begin position="298"/>
        <end position="314"/>
    </location>
</feature>
<feature type="compositionally biased region" description="Low complexity" evidence="1">
    <location>
        <begin position="767"/>
        <end position="783"/>
    </location>
</feature>
<feature type="compositionally biased region" description="Pro residues" evidence="1">
    <location>
        <begin position="749"/>
        <end position="759"/>
    </location>
</feature>
<feature type="region of interest" description="Disordered" evidence="1">
    <location>
        <begin position="653"/>
        <end position="679"/>
    </location>
</feature>
<accession>A0A9Q5I4V6</accession>
<reference evidence="2" key="1">
    <citation type="submission" date="2016-06" db="EMBL/GenBank/DDBJ databases">
        <title>Draft Genome sequence of the fungus Inonotus baumii.</title>
        <authorList>
            <person name="Zhu H."/>
            <person name="Lin W."/>
        </authorList>
    </citation>
    <scope>NUCLEOTIDE SEQUENCE</scope>
    <source>
        <strain evidence="2">821</strain>
    </source>
</reference>
<keyword evidence="3" id="KW-1185">Reference proteome</keyword>
<gene>
    <name evidence="2" type="ORF">A7U60_g1170</name>
</gene>
<evidence type="ECO:0000313" key="3">
    <source>
        <dbReference type="Proteomes" id="UP000757232"/>
    </source>
</evidence>
<organism evidence="2 3">
    <name type="scientific">Sanghuangporus baumii</name>
    <name type="common">Phellinus baumii</name>
    <dbReference type="NCBI Taxonomy" id="108892"/>
    <lineage>
        <taxon>Eukaryota</taxon>
        <taxon>Fungi</taxon>
        <taxon>Dikarya</taxon>
        <taxon>Basidiomycota</taxon>
        <taxon>Agaricomycotina</taxon>
        <taxon>Agaricomycetes</taxon>
        <taxon>Hymenochaetales</taxon>
        <taxon>Hymenochaetaceae</taxon>
        <taxon>Sanghuangporus</taxon>
    </lineage>
</organism>
<evidence type="ECO:0000313" key="2">
    <source>
        <dbReference type="EMBL" id="OCB91544.1"/>
    </source>
</evidence>
<feature type="region of interest" description="Disordered" evidence="1">
    <location>
        <begin position="12"/>
        <end position="232"/>
    </location>
</feature>
<name>A0A9Q5I4V6_SANBA</name>
<feature type="compositionally biased region" description="Low complexity" evidence="1">
    <location>
        <begin position="78"/>
        <end position="92"/>
    </location>
</feature>
<proteinExistence type="predicted"/>